<keyword evidence="2" id="KW-1185">Reference proteome</keyword>
<reference evidence="1" key="1">
    <citation type="submission" date="2021-02" db="EMBL/GenBank/DDBJ databases">
        <authorList>
            <consortium name="DOE Joint Genome Institute"/>
            <person name="Ahrendt S."/>
            <person name="Looney B.P."/>
            <person name="Miyauchi S."/>
            <person name="Morin E."/>
            <person name="Drula E."/>
            <person name="Courty P.E."/>
            <person name="Chicoki N."/>
            <person name="Fauchery L."/>
            <person name="Kohler A."/>
            <person name="Kuo A."/>
            <person name="Labutti K."/>
            <person name="Pangilinan J."/>
            <person name="Lipzen A."/>
            <person name="Riley R."/>
            <person name="Andreopoulos W."/>
            <person name="He G."/>
            <person name="Johnson J."/>
            <person name="Barry K.W."/>
            <person name="Grigoriev I.V."/>
            <person name="Nagy L."/>
            <person name="Hibbett D."/>
            <person name="Henrissat B."/>
            <person name="Matheny P.B."/>
            <person name="Labbe J."/>
            <person name="Martin F."/>
        </authorList>
    </citation>
    <scope>NUCLEOTIDE SEQUENCE</scope>
    <source>
        <strain evidence="1">FP105234-sp</strain>
    </source>
</reference>
<accession>A0ACB8SAK8</accession>
<dbReference type="EMBL" id="MU275840">
    <property type="protein sequence ID" value="KAI0053450.1"/>
    <property type="molecule type" value="Genomic_DNA"/>
</dbReference>
<organism evidence="1 2">
    <name type="scientific">Auriscalpium vulgare</name>
    <dbReference type="NCBI Taxonomy" id="40419"/>
    <lineage>
        <taxon>Eukaryota</taxon>
        <taxon>Fungi</taxon>
        <taxon>Dikarya</taxon>
        <taxon>Basidiomycota</taxon>
        <taxon>Agaricomycotina</taxon>
        <taxon>Agaricomycetes</taxon>
        <taxon>Russulales</taxon>
        <taxon>Auriscalpiaceae</taxon>
        <taxon>Auriscalpium</taxon>
    </lineage>
</organism>
<evidence type="ECO:0000313" key="1">
    <source>
        <dbReference type="EMBL" id="KAI0053450.1"/>
    </source>
</evidence>
<gene>
    <name evidence="1" type="ORF">FA95DRAFT_1643491</name>
</gene>
<comment type="caution">
    <text evidence="1">The sequence shown here is derived from an EMBL/GenBank/DDBJ whole genome shotgun (WGS) entry which is preliminary data.</text>
</comment>
<protein>
    <submittedName>
        <fullName evidence="1">Uncharacterized protein</fullName>
    </submittedName>
</protein>
<evidence type="ECO:0000313" key="2">
    <source>
        <dbReference type="Proteomes" id="UP000814033"/>
    </source>
</evidence>
<reference evidence="1" key="2">
    <citation type="journal article" date="2022" name="New Phytol.">
        <title>Evolutionary transition to the ectomycorrhizal habit in the genomes of a hyperdiverse lineage of mushroom-forming fungi.</title>
        <authorList>
            <person name="Looney B."/>
            <person name="Miyauchi S."/>
            <person name="Morin E."/>
            <person name="Drula E."/>
            <person name="Courty P.E."/>
            <person name="Kohler A."/>
            <person name="Kuo A."/>
            <person name="LaButti K."/>
            <person name="Pangilinan J."/>
            <person name="Lipzen A."/>
            <person name="Riley R."/>
            <person name="Andreopoulos W."/>
            <person name="He G."/>
            <person name="Johnson J."/>
            <person name="Nolan M."/>
            <person name="Tritt A."/>
            <person name="Barry K.W."/>
            <person name="Grigoriev I.V."/>
            <person name="Nagy L.G."/>
            <person name="Hibbett D."/>
            <person name="Henrissat B."/>
            <person name="Matheny P.B."/>
            <person name="Labbe J."/>
            <person name="Martin F.M."/>
        </authorList>
    </citation>
    <scope>NUCLEOTIDE SEQUENCE</scope>
    <source>
        <strain evidence="1">FP105234-sp</strain>
    </source>
</reference>
<proteinExistence type="predicted"/>
<dbReference type="Proteomes" id="UP000814033">
    <property type="component" value="Unassembled WGS sequence"/>
</dbReference>
<sequence length="270" mass="31128">MHNWLRIRPHCFVAVHSEDHPTTLTASAWKVALDGNYYAYSQRPNAKHRSQFSEALIARLPERPAAGGSVLGKRPAPGGAKPNDKRIVERLDVAVHFGVLYEFPPYRTEDRPLWRNQPISAERASKDETLWKEVLWQLSIKHFRLELLQLDEEILAEIGEPSTYQRHLDLLGVWNDGLDVPTDPANLDYILSEDWIWRRAGVLRLRGLVHAWPEFGDSEIDNMEVTISPSAFHAYEVTLYEAYARYFYKRRGRLPTFPLTRPSSIAESVK</sequence>
<name>A0ACB8SAK8_9AGAM</name>